<evidence type="ECO:0000313" key="7">
    <source>
        <dbReference type="Proteomes" id="UP000199013"/>
    </source>
</evidence>
<dbReference type="InterPro" id="IPR015878">
    <property type="entry name" value="Ado_hCys_hydrolase_NAD-bd"/>
</dbReference>
<feature type="domain" description="S-adenosyl-L-homocysteine hydrolase NAD binding" evidence="5">
    <location>
        <begin position="179"/>
        <end position="341"/>
    </location>
</feature>
<keyword evidence="7" id="KW-1185">Reference proteome</keyword>
<sequence length="392" mass="43045">MMLEGGGFLRTTNAALTSEPAARRKVEGYFRAVRAAFPEEPRVGTIVITHLLPDRPYFLDALAGLSDLRAVLPKPRSYDPFTRESVSTRYRCDDLDRMRFSDSTVLLEYIESRAAGMDLALLDVGGYFAPALNDLCRLFSGRILGVVEDTENGYQKYLAIEKIPCPVFSVARSPLKLPEDYLVGQSVVFSIESLLRSHGGILHGGETCVIGYGKVGRSVANTLRAKSVRTTVLETDPVRAVEALSHGFAVSSTKEQALARADIVVCATGRRALVGDDFTRLRRGAYLASVTSSDDELDFRAVQRSYRQQQLGPHVTRLSTDRHHFYLLNDGNAVNFIHGAAVGSFIYLIQGEILAAAALLASRRGVEPGLQQVGPQPREIIARSWLHSFNGE</sequence>
<dbReference type="InterPro" id="IPR000043">
    <property type="entry name" value="Adenosylhomocysteinase-like"/>
</dbReference>
<dbReference type="SUPFAM" id="SSF51735">
    <property type="entry name" value="NAD(P)-binding Rossmann-fold domains"/>
    <property type="match status" value="1"/>
</dbReference>
<evidence type="ECO:0000256" key="2">
    <source>
        <dbReference type="ARBA" id="ARBA00007122"/>
    </source>
</evidence>
<dbReference type="GO" id="GO:0005829">
    <property type="term" value="C:cytosol"/>
    <property type="evidence" value="ECO:0007669"/>
    <property type="project" value="TreeGrafter"/>
</dbReference>
<keyword evidence="3" id="KW-0554">One-carbon metabolism</keyword>
<dbReference type="GO" id="GO:0033353">
    <property type="term" value="P:S-adenosylmethionine cycle"/>
    <property type="evidence" value="ECO:0007669"/>
    <property type="project" value="TreeGrafter"/>
</dbReference>
<name>A0A1C3P4J7_9ACTN</name>
<gene>
    <name evidence="6" type="ORF">FDG2_4269</name>
</gene>
<organism evidence="6 7">
    <name type="scientific">Candidatus Protofrankia californiensis</name>
    <dbReference type="NCBI Taxonomy" id="1839754"/>
    <lineage>
        <taxon>Bacteria</taxon>
        <taxon>Bacillati</taxon>
        <taxon>Actinomycetota</taxon>
        <taxon>Actinomycetes</taxon>
        <taxon>Frankiales</taxon>
        <taxon>Frankiaceae</taxon>
        <taxon>Protofrankia</taxon>
    </lineage>
</organism>
<dbReference type="GO" id="GO:0006730">
    <property type="term" value="P:one-carbon metabolic process"/>
    <property type="evidence" value="ECO:0007669"/>
    <property type="project" value="UniProtKB-KW"/>
</dbReference>
<evidence type="ECO:0000256" key="4">
    <source>
        <dbReference type="ARBA" id="ARBA00023027"/>
    </source>
</evidence>
<dbReference type="PANTHER" id="PTHR23420:SF0">
    <property type="entry name" value="ADENOSYLHOMOCYSTEINASE"/>
    <property type="match status" value="1"/>
</dbReference>
<evidence type="ECO:0000259" key="5">
    <source>
        <dbReference type="SMART" id="SM00997"/>
    </source>
</evidence>
<evidence type="ECO:0000256" key="1">
    <source>
        <dbReference type="ARBA" id="ARBA00001911"/>
    </source>
</evidence>
<dbReference type="SMART" id="SM00997">
    <property type="entry name" value="AdoHcyase_NAD"/>
    <property type="match status" value="1"/>
</dbReference>
<proteinExistence type="inferred from homology"/>
<dbReference type="EMBL" id="FLUV01001783">
    <property type="protein sequence ID" value="SBW24706.1"/>
    <property type="molecule type" value="Genomic_DNA"/>
</dbReference>
<dbReference type="Proteomes" id="UP000199013">
    <property type="component" value="Unassembled WGS sequence"/>
</dbReference>
<accession>A0A1C3P4J7</accession>
<evidence type="ECO:0000256" key="3">
    <source>
        <dbReference type="ARBA" id="ARBA00022563"/>
    </source>
</evidence>
<dbReference type="Gene3D" id="3.40.50.1480">
    <property type="entry name" value="Adenosylhomocysteinase-like"/>
    <property type="match status" value="1"/>
</dbReference>
<dbReference type="Pfam" id="PF00670">
    <property type="entry name" value="AdoHcyase_NAD"/>
    <property type="match status" value="1"/>
</dbReference>
<protein>
    <submittedName>
        <fullName evidence="6">TrkA-N domain-containing protein</fullName>
    </submittedName>
</protein>
<evidence type="ECO:0000313" key="6">
    <source>
        <dbReference type="EMBL" id="SBW24706.1"/>
    </source>
</evidence>
<keyword evidence="4" id="KW-0520">NAD</keyword>
<reference evidence="7" key="1">
    <citation type="submission" date="2016-02" db="EMBL/GenBank/DDBJ databases">
        <authorList>
            <person name="Wibberg D."/>
        </authorList>
    </citation>
    <scope>NUCLEOTIDE SEQUENCE [LARGE SCALE GENOMIC DNA]</scope>
</reference>
<dbReference type="InterPro" id="IPR042172">
    <property type="entry name" value="Adenosylhomocyst_ase-like_sf"/>
</dbReference>
<dbReference type="Gene3D" id="3.40.50.720">
    <property type="entry name" value="NAD(P)-binding Rossmann-like Domain"/>
    <property type="match status" value="1"/>
</dbReference>
<comment type="cofactor">
    <cofactor evidence="1">
        <name>NAD(+)</name>
        <dbReference type="ChEBI" id="CHEBI:57540"/>
    </cofactor>
</comment>
<comment type="similarity">
    <text evidence="2">Belongs to the adenosylhomocysteinase family.</text>
</comment>
<dbReference type="GO" id="GO:0004013">
    <property type="term" value="F:adenosylhomocysteinase activity"/>
    <property type="evidence" value="ECO:0007669"/>
    <property type="project" value="TreeGrafter"/>
</dbReference>
<dbReference type="InterPro" id="IPR036291">
    <property type="entry name" value="NAD(P)-bd_dom_sf"/>
</dbReference>
<dbReference type="AlphaFoldDB" id="A0A1C3P4J7"/>
<dbReference type="PANTHER" id="PTHR23420">
    <property type="entry name" value="ADENOSYLHOMOCYSTEINASE"/>
    <property type="match status" value="1"/>
</dbReference>